<sequence length="64" mass="7084">ITITVNASSPSIVFFNSNVCVLVVWSVISYTNFCGVSSVWFIFCFKESTKCRRSDSGNPLRIGV</sequence>
<evidence type="ECO:0000313" key="3">
    <source>
        <dbReference type="Proteomes" id="UP001497382"/>
    </source>
</evidence>
<proteinExistence type="predicted"/>
<accession>A0AAV2AWA5</accession>
<evidence type="ECO:0000256" key="1">
    <source>
        <dbReference type="SAM" id="Phobius"/>
    </source>
</evidence>
<gene>
    <name evidence="2" type="ORF">LARSCL_LOCUS15190</name>
</gene>
<dbReference type="AlphaFoldDB" id="A0AAV2AWA5"/>
<reference evidence="2 3" key="1">
    <citation type="submission" date="2024-04" db="EMBL/GenBank/DDBJ databases">
        <authorList>
            <person name="Rising A."/>
            <person name="Reimegard J."/>
            <person name="Sonavane S."/>
            <person name="Akerstrom W."/>
            <person name="Nylinder S."/>
            <person name="Hedman E."/>
            <person name="Kallberg Y."/>
        </authorList>
    </citation>
    <scope>NUCLEOTIDE SEQUENCE [LARGE SCALE GENOMIC DNA]</scope>
</reference>
<dbReference type="Proteomes" id="UP001497382">
    <property type="component" value="Unassembled WGS sequence"/>
</dbReference>
<comment type="caution">
    <text evidence="2">The sequence shown here is derived from an EMBL/GenBank/DDBJ whole genome shotgun (WGS) entry which is preliminary data.</text>
</comment>
<keyword evidence="3" id="KW-1185">Reference proteome</keyword>
<protein>
    <submittedName>
        <fullName evidence="2">Uncharacterized protein</fullName>
    </submittedName>
</protein>
<keyword evidence="1" id="KW-0472">Membrane</keyword>
<feature type="transmembrane region" description="Helical" evidence="1">
    <location>
        <begin position="22"/>
        <end position="43"/>
    </location>
</feature>
<organism evidence="2 3">
    <name type="scientific">Larinioides sclopetarius</name>
    <dbReference type="NCBI Taxonomy" id="280406"/>
    <lineage>
        <taxon>Eukaryota</taxon>
        <taxon>Metazoa</taxon>
        <taxon>Ecdysozoa</taxon>
        <taxon>Arthropoda</taxon>
        <taxon>Chelicerata</taxon>
        <taxon>Arachnida</taxon>
        <taxon>Araneae</taxon>
        <taxon>Araneomorphae</taxon>
        <taxon>Entelegynae</taxon>
        <taxon>Araneoidea</taxon>
        <taxon>Araneidae</taxon>
        <taxon>Larinioides</taxon>
    </lineage>
</organism>
<keyword evidence="1" id="KW-1133">Transmembrane helix</keyword>
<feature type="non-terminal residue" evidence="2">
    <location>
        <position position="1"/>
    </location>
</feature>
<keyword evidence="1" id="KW-0812">Transmembrane</keyword>
<name>A0AAV2AWA5_9ARAC</name>
<dbReference type="EMBL" id="CAXIEN010000227">
    <property type="protein sequence ID" value="CAL1288187.1"/>
    <property type="molecule type" value="Genomic_DNA"/>
</dbReference>
<evidence type="ECO:0000313" key="2">
    <source>
        <dbReference type="EMBL" id="CAL1288187.1"/>
    </source>
</evidence>